<gene>
    <name evidence="1" type="ORF">METZ01_LOCUS69799</name>
</gene>
<evidence type="ECO:0000313" key="1">
    <source>
        <dbReference type="EMBL" id="SVA16945.1"/>
    </source>
</evidence>
<dbReference type="AlphaFoldDB" id="A0A381TLK1"/>
<sequence>MRIIITATLIYLIFKLIRFVIQIKINSSDKNAGENLQNSFRNMDILDADYEDINRDNS</sequence>
<accession>A0A381TLK1</accession>
<dbReference type="EMBL" id="UINC01004801">
    <property type="protein sequence ID" value="SVA16945.1"/>
    <property type="molecule type" value="Genomic_DNA"/>
</dbReference>
<organism evidence="1">
    <name type="scientific">marine metagenome</name>
    <dbReference type="NCBI Taxonomy" id="408172"/>
    <lineage>
        <taxon>unclassified sequences</taxon>
        <taxon>metagenomes</taxon>
        <taxon>ecological metagenomes</taxon>
    </lineage>
</organism>
<proteinExistence type="predicted"/>
<protein>
    <submittedName>
        <fullName evidence="1">Uncharacterized protein</fullName>
    </submittedName>
</protein>
<reference evidence="1" key="1">
    <citation type="submission" date="2018-05" db="EMBL/GenBank/DDBJ databases">
        <authorList>
            <person name="Lanie J.A."/>
            <person name="Ng W.-L."/>
            <person name="Kazmierczak K.M."/>
            <person name="Andrzejewski T.M."/>
            <person name="Davidsen T.M."/>
            <person name="Wayne K.J."/>
            <person name="Tettelin H."/>
            <person name="Glass J.I."/>
            <person name="Rusch D."/>
            <person name="Podicherti R."/>
            <person name="Tsui H.-C.T."/>
            <person name="Winkler M.E."/>
        </authorList>
    </citation>
    <scope>NUCLEOTIDE SEQUENCE</scope>
</reference>
<name>A0A381TLK1_9ZZZZ</name>